<sequence>MKTHREKNVVLRHIHLAMSQIQKKKMATTKKQHWPYTQNTAAICRSQQQNYCGLQYFGAKYQKRNGTAVFTLATMREGMQRWNGQNGQILMAMLQCCVRKFYFS</sequence>
<dbReference type="AlphaFoldDB" id="A0A8X6P243"/>
<proteinExistence type="predicted"/>
<dbReference type="Proteomes" id="UP000887013">
    <property type="component" value="Unassembled WGS sequence"/>
</dbReference>
<organism evidence="1 2">
    <name type="scientific">Nephila pilipes</name>
    <name type="common">Giant wood spider</name>
    <name type="synonym">Nephila maculata</name>
    <dbReference type="NCBI Taxonomy" id="299642"/>
    <lineage>
        <taxon>Eukaryota</taxon>
        <taxon>Metazoa</taxon>
        <taxon>Ecdysozoa</taxon>
        <taxon>Arthropoda</taxon>
        <taxon>Chelicerata</taxon>
        <taxon>Arachnida</taxon>
        <taxon>Araneae</taxon>
        <taxon>Araneomorphae</taxon>
        <taxon>Entelegynae</taxon>
        <taxon>Araneoidea</taxon>
        <taxon>Nephilidae</taxon>
        <taxon>Nephila</taxon>
    </lineage>
</organism>
<keyword evidence="2" id="KW-1185">Reference proteome</keyword>
<dbReference type="EMBL" id="BMAW01111208">
    <property type="protein sequence ID" value="GFT46845.1"/>
    <property type="molecule type" value="Genomic_DNA"/>
</dbReference>
<gene>
    <name evidence="1" type="ORF">NPIL_295231</name>
</gene>
<evidence type="ECO:0000313" key="1">
    <source>
        <dbReference type="EMBL" id="GFT46845.1"/>
    </source>
</evidence>
<name>A0A8X6P243_NEPPI</name>
<comment type="caution">
    <text evidence="1">The sequence shown here is derived from an EMBL/GenBank/DDBJ whole genome shotgun (WGS) entry which is preliminary data.</text>
</comment>
<protein>
    <submittedName>
        <fullName evidence="1">Uncharacterized protein</fullName>
    </submittedName>
</protein>
<evidence type="ECO:0000313" key="2">
    <source>
        <dbReference type="Proteomes" id="UP000887013"/>
    </source>
</evidence>
<accession>A0A8X6P243</accession>
<reference evidence="1" key="1">
    <citation type="submission" date="2020-08" db="EMBL/GenBank/DDBJ databases">
        <title>Multicomponent nature underlies the extraordinary mechanical properties of spider dragline silk.</title>
        <authorList>
            <person name="Kono N."/>
            <person name="Nakamura H."/>
            <person name="Mori M."/>
            <person name="Yoshida Y."/>
            <person name="Ohtoshi R."/>
            <person name="Malay A.D."/>
            <person name="Moran D.A.P."/>
            <person name="Tomita M."/>
            <person name="Numata K."/>
            <person name="Arakawa K."/>
        </authorList>
    </citation>
    <scope>NUCLEOTIDE SEQUENCE</scope>
</reference>